<evidence type="ECO:0000313" key="8">
    <source>
        <dbReference type="Proteomes" id="UP001339911"/>
    </source>
</evidence>
<dbReference type="Pfam" id="PF04542">
    <property type="entry name" value="Sigma70_r2"/>
    <property type="match status" value="1"/>
</dbReference>
<dbReference type="Gene3D" id="2.80.10.50">
    <property type="match status" value="1"/>
</dbReference>
<gene>
    <name evidence="7" type="ORF">V1634_28720</name>
</gene>
<evidence type="ECO:0000256" key="2">
    <source>
        <dbReference type="ARBA" id="ARBA00023082"/>
    </source>
</evidence>
<keyword evidence="8" id="KW-1185">Reference proteome</keyword>
<dbReference type="InterPro" id="IPR013325">
    <property type="entry name" value="RNA_pol_sigma_r2"/>
</dbReference>
<evidence type="ECO:0000256" key="4">
    <source>
        <dbReference type="SAM" id="MobiDB-lite"/>
    </source>
</evidence>
<feature type="region of interest" description="Disordered" evidence="4">
    <location>
        <begin position="335"/>
        <end position="395"/>
    </location>
</feature>
<accession>A0ABU7SMN9</accession>
<protein>
    <submittedName>
        <fullName evidence="7">Sigma-70 family RNA polymerase sigma factor</fullName>
    </submittedName>
</protein>
<dbReference type="NCBIfam" id="TIGR02937">
    <property type="entry name" value="sigma70-ECF"/>
    <property type="match status" value="1"/>
</dbReference>
<dbReference type="PANTHER" id="PTHR43133">
    <property type="entry name" value="RNA POLYMERASE ECF-TYPE SIGMA FACTO"/>
    <property type="match status" value="1"/>
</dbReference>
<organism evidence="7 8">
    <name type="scientific">Plantactinospora veratri</name>
    <dbReference type="NCBI Taxonomy" id="1436122"/>
    <lineage>
        <taxon>Bacteria</taxon>
        <taxon>Bacillati</taxon>
        <taxon>Actinomycetota</taxon>
        <taxon>Actinomycetes</taxon>
        <taxon>Micromonosporales</taxon>
        <taxon>Micromonosporaceae</taxon>
        <taxon>Plantactinospora</taxon>
    </lineage>
</organism>
<name>A0ABU7SMN9_9ACTN</name>
<dbReference type="SUPFAM" id="SSF88946">
    <property type="entry name" value="Sigma2 domain of RNA polymerase sigma factors"/>
    <property type="match status" value="1"/>
</dbReference>
<dbReference type="InterPro" id="IPR039425">
    <property type="entry name" value="RNA_pol_sigma-70-like"/>
</dbReference>
<sequence length="540" mass="56896">MRATRTNETSLVVAAQSGDRRALDELVVTYLPIVYTIVRRALSGHPDVDDVVQETMFRALRELRTLRTPESFRSWLVAIALRQVSTAAQRQQAAAERAVALDEVAGEPEAGADFEDLALLRVDLSDQRRQVVRASRWLDPEDRALLSLWWLEVAGRLSRAELAASLGVPVAHAAVRVQRMRNQLELSRGLVAALDARPGCDVLGAVLADWDGQPSPLWRKRITRHTRSCPVCGRYGDALVAPERLLVGLALIPVPAALAATLTAKGGVAGGVLGAVSTAAVSGANGVGGSGAVGAGVKAGLLGQLGQLIGTHPVVAVVAAGTVAAGATVTTATWPAADPRPPLRIAAPTSAPTAAGPTAAPTVTVPPTSAPWATTPAAGRPSRTGAPPSSTEPRRFPLGSVSMESVNQVGSFVAAVDGLGLLTPVGAESDGATRQRATFEAVPGLADADCVSFRAEDGRYLRHSSWRVRLSEVEESRLFRGDATFCVRQGTAPDSVSLEASNYPGWFLRHRDLQLWVDQVVQDPQFRADASFRTRPPLGG</sequence>
<feature type="domain" description="RNA polymerase sigma-70 region 2" evidence="5">
    <location>
        <begin position="26"/>
        <end position="92"/>
    </location>
</feature>
<evidence type="ECO:0000256" key="3">
    <source>
        <dbReference type="ARBA" id="ARBA00023163"/>
    </source>
</evidence>
<dbReference type="RefSeq" id="WP_331210853.1">
    <property type="nucleotide sequence ID" value="NZ_JAZGQL010000028.1"/>
</dbReference>
<keyword evidence="1" id="KW-0805">Transcription regulation</keyword>
<dbReference type="InterPro" id="IPR036195">
    <property type="entry name" value="AbfB_ABD_sf"/>
</dbReference>
<dbReference type="InterPro" id="IPR014284">
    <property type="entry name" value="RNA_pol_sigma-70_dom"/>
</dbReference>
<evidence type="ECO:0000256" key="1">
    <source>
        <dbReference type="ARBA" id="ARBA00023015"/>
    </source>
</evidence>
<dbReference type="Pfam" id="PF05270">
    <property type="entry name" value="AbfB"/>
    <property type="match status" value="1"/>
</dbReference>
<keyword evidence="2" id="KW-0731">Sigma factor</keyword>
<evidence type="ECO:0000259" key="5">
    <source>
        <dbReference type="Pfam" id="PF04542"/>
    </source>
</evidence>
<dbReference type="PANTHER" id="PTHR43133:SF51">
    <property type="entry name" value="RNA POLYMERASE SIGMA FACTOR"/>
    <property type="match status" value="1"/>
</dbReference>
<evidence type="ECO:0000259" key="6">
    <source>
        <dbReference type="Pfam" id="PF05270"/>
    </source>
</evidence>
<reference evidence="7 8" key="1">
    <citation type="submission" date="2024-01" db="EMBL/GenBank/DDBJ databases">
        <title>Genome insights into Plantactinospora veratri sp. nov.</title>
        <authorList>
            <person name="Wang L."/>
        </authorList>
    </citation>
    <scope>NUCLEOTIDE SEQUENCE [LARGE SCALE GENOMIC DNA]</scope>
    <source>
        <strain evidence="7 8">NEAU-FHS4</strain>
    </source>
</reference>
<evidence type="ECO:0000313" key="7">
    <source>
        <dbReference type="EMBL" id="MEE6310832.1"/>
    </source>
</evidence>
<feature type="compositionally biased region" description="Low complexity" evidence="4">
    <location>
        <begin position="346"/>
        <end position="379"/>
    </location>
</feature>
<dbReference type="Gene3D" id="1.10.1740.10">
    <property type="match status" value="1"/>
</dbReference>
<dbReference type="SUPFAM" id="SSF110221">
    <property type="entry name" value="AbfB domain"/>
    <property type="match status" value="1"/>
</dbReference>
<dbReference type="InterPro" id="IPR007934">
    <property type="entry name" value="AbfB_ABD"/>
</dbReference>
<proteinExistence type="predicted"/>
<comment type="caution">
    <text evidence="7">The sequence shown here is derived from an EMBL/GenBank/DDBJ whole genome shotgun (WGS) entry which is preliminary data.</text>
</comment>
<feature type="domain" description="Alpha-L-arabinofuranosidase B arabinose-binding" evidence="6">
    <location>
        <begin position="402"/>
        <end position="533"/>
    </location>
</feature>
<dbReference type="InterPro" id="IPR007627">
    <property type="entry name" value="RNA_pol_sigma70_r2"/>
</dbReference>
<dbReference type="EMBL" id="JAZGQL010000028">
    <property type="protein sequence ID" value="MEE6310832.1"/>
    <property type="molecule type" value="Genomic_DNA"/>
</dbReference>
<dbReference type="Proteomes" id="UP001339911">
    <property type="component" value="Unassembled WGS sequence"/>
</dbReference>
<keyword evidence="3" id="KW-0804">Transcription</keyword>
<dbReference type="CDD" id="cd23399">
    <property type="entry name" value="beta-trefoil_ABD_ABFB"/>
    <property type="match status" value="1"/>
</dbReference>